<organism evidence="1">
    <name type="scientific">Streptomyces sp. R02</name>
    <dbReference type="NCBI Taxonomy" id="3238623"/>
    <lineage>
        <taxon>Bacteria</taxon>
        <taxon>Bacillati</taxon>
        <taxon>Actinomycetota</taxon>
        <taxon>Actinomycetes</taxon>
        <taxon>Kitasatosporales</taxon>
        <taxon>Streptomycetaceae</taxon>
        <taxon>Streptomyces</taxon>
    </lineage>
</organism>
<sequence>MWATNLRRRRAELIIRGDDLPDDQLEAMEKVPGWSWHPYQDAHDTKVEVIQQFCAITGRPVSSIKQREEWNSHPVGAWLNSWRTRRDVLSASREAELEALPG</sequence>
<reference evidence="1" key="1">
    <citation type="submission" date="2024-07" db="EMBL/GenBank/DDBJ databases">
        <authorList>
            <person name="Yu S.T."/>
        </authorList>
    </citation>
    <scope>NUCLEOTIDE SEQUENCE</scope>
    <source>
        <strain evidence="1">R02</strain>
    </source>
</reference>
<dbReference type="EMBL" id="CP163429">
    <property type="protein sequence ID" value="XDP98004.1"/>
    <property type="molecule type" value="Genomic_DNA"/>
</dbReference>
<proteinExistence type="predicted"/>
<dbReference type="AlphaFoldDB" id="A0AB39LW86"/>
<accession>A0AB39LW86</accession>
<dbReference type="RefSeq" id="WP_369161417.1">
    <property type="nucleotide sequence ID" value="NZ_CP163429.1"/>
</dbReference>
<gene>
    <name evidence="1" type="ORF">AB5J57_32935</name>
</gene>
<name>A0AB39LW86_9ACTN</name>
<evidence type="ECO:0000313" key="1">
    <source>
        <dbReference type="EMBL" id="XDP98004.1"/>
    </source>
</evidence>
<protein>
    <submittedName>
        <fullName evidence="1">Uncharacterized protein</fullName>
    </submittedName>
</protein>